<organism evidence="7 8">
    <name type="scientific">Trapa natans</name>
    <name type="common">Water chestnut</name>
    <dbReference type="NCBI Taxonomy" id="22666"/>
    <lineage>
        <taxon>Eukaryota</taxon>
        <taxon>Viridiplantae</taxon>
        <taxon>Streptophyta</taxon>
        <taxon>Embryophyta</taxon>
        <taxon>Tracheophyta</taxon>
        <taxon>Spermatophyta</taxon>
        <taxon>Magnoliopsida</taxon>
        <taxon>eudicotyledons</taxon>
        <taxon>Gunneridae</taxon>
        <taxon>Pentapetalae</taxon>
        <taxon>rosids</taxon>
        <taxon>malvids</taxon>
        <taxon>Myrtales</taxon>
        <taxon>Lythraceae</taxon>
        <taxon>Trapa</taxon>
    </lineage>
</organism>
<dbReference type="AlphaFoldDB" id="A0AAN7LEI3"/>
<dbReference type="SUPFAM" id="SSF46689">
    <property type="entry name" value="Homeodomain-like"/>
    <property type="match status" value="1"/>
</dbReference>
<keyword evidence="3" id="KW-0238">DNA-binding</keyword>
<keyword evidence="8" id="KW-1185">Reference proteome</keyword>
<comment type="subcellular location">
    <subcellularLocation>
        <location evidence="1">Nucleus</location>
    </subcellularLocation>
</comment>
<feature type="domain" description="HTH myb-type" evidence="6">
    <location>
        <begin position="15"/>
        <end position="68"/>
    </location>
</feature>
<dbReference type="GO" id="GO:0005634">
    <property type="term" value="C:nucleus"/>
    <property type="evidence" value="ECO:0007669"/>
    <property type="project" value="UniProtKB-SubCell"/>
</dbReference>
<dbReference type="InterPro" id="IPR009057">
    <property type="entry name" value="Homeodomain-like_sf"/>
</dbReference>
<feature type="domain" description="HTH myb-type" evidence="6">
    <location>
        <begin position="126"/>
        <end position="158"/>
    </location>
</feature>
<dbReference type="CDD" id="cd00167">
    <property type="entry name" value="SANT"/>
    <property type="match status" value="2"/>
</dbReference>
<dbReference type="InterPro" id="IPR017930">
    <property type="entry name" value="Myb_dom"/>
</dbReference>
<keyword evidence="4" id="KW-0539">Nucleus</keyword>
<gene>
    <name evidence="7" type="ORF">SAY86_001801</name>
</gene>
<dbReference type="GO" id="GO:0003677">
    <property type="term" value="F:DNA binding"/>
    <property type="evidence" value="ECO:0007669"/>
    <property type="project" value="UniProtKB-KW"/>
</dbReference>
<dbReference type="SMART" id="SM00717">
    <property type="entry name" value="SANT"/>
    <property type="match status" value="2"/>
</dbReference>
<dbReference type="Pfam" id="PF00249">
    <property type="entry name" value="Myb_DNA-binding"/>
    <property type="match status" value="2"/>
</dbReference>
<dbReference type="Proteomes" id="UP001346149">
    <property type="component" value="Unassembled WGS sequence"/>
</dbReference>
<keyword evidence="2" id="KW-0677">Repeat</keyword>
<dbReference type="PANTHER" id="PTHR47999:SF96">
    <property type="entry name" value="TRANSCRIPTION REPRESSOR MYB6-LIKE"/>
    <property type="match status" value="1"/>
</dbReference>
<dbReference type="PANTHER" id="PTHR47999">
    <property type="entry name" value="TRANSCRIPTION FACTOR MYB8-RELATED-RELATED"/>
    <property type="match status" value="1"/>
</dbReference>
<dbReference type="PROSITE" id="PS50090">
    <property type="entry name" value="MYB_LIKE"/>
    <property type="match status" value="2"/>
</dbReference>
<evidence type="ECO:0000259" key="5">
    <source>
        <dbReference type="PROSITE" id="PS50090"/>
    </source>
</evidence>
<dbReference type="InterPro" id="IPR001005">
    <property type="entry name" value="SANT/Myb"/>
</dbReference>
<evidence type="ECO:0000256" key="2">
    <source>
        <dbReference type="ARBA" id="ARBA00022737"/>
    </source>
</evidence>
<dbReference type="Gene3D" id="1.10.10.60">
    <property type="entry name" value="Homeodomain-like"/>
    <property type="match status" value="2"/>
</dbReference>
<reference evidence="7 8" key="1">
    <citation type="journal article" date="2023" name="Hortic Res">
        <title>Pangenome of water caltrop reveals structural variations and asymmetric subgenome divergence after allopolyploidization.</title>
        <authorList>
            <person name="Zhang X."/>
            <person name="Chen Y."/>
            <person name="Wang L."/>
            <person name="Yuan Y."/>
            <person name="Fang M."/>
            <person name="Shi L."/>
            <person name="Lu R."/>
            <person name="Comes H.P."/>
            <person name="Ma Y."/>
            <person name="Chen Y."/>
            <person name="Huang G."/>
            <person name="Zhou Y."/>
            <person name="Zheng Z."/>
            <person name="Qiu Y."/>
        </authorList>
    </citation>
    <scope>NUCLEOTIDE SEQUENCE [LARGE SCALE GENOMIC DNA]</scope>
    <source>
        <strain evidence="7">F231</strain>
    </source>
</reference>
<dbReference type="PROSITE" id="PS51294">
    <property type="entry name" value="HTH_MYB"/>
    <property type="match status" value="2"/>
</dbReference>
<dbReference type="FunFam" id="1.10.10.60:FF:000001">
    <property type="entry name" value="MYB-related transcription factor"/>
    <property type="match status" value="1"/>
</dbReference>
<name>A0AAN7LEI3_TRANT</name>
<feature type="domain" description="Myb-like" evidence="5">
    <location>
        <begin position="12"/>
        <end position="64"/>
    </location>
</feature>
<protein>
    <submittedName>
        <fullName evidence="7">Uncharacterized protein</fullName>
    </submittedName>
</protein>
<feature type="domain" description="Myb-like" evidence="5">
    <location>
        <begin position="65"/>
        <end position="154"/>
    </location>
</feature>
<comment type="caution">
    <text evidence="7">The sequence shown here is derived from an EMBL/GenBank/DDBJ whole genome shotgun (WGS) entry which is preliminary data.</text>
</comment>
<evidence type="ECO:0000313" key="7">
    <source>
        <dbReference type="EMBL" id="KAK4785112.1"/>
    </source>
</evidence>
<evidence type="ECO:0000259" key="6">
    <source>
        <dbReference type="PROSITE" id="PS51294"/>
    </source>
</evidence>
<proteinExistence type="predicted"/>
<evidence type="ECO:0000256" key="3">
    <source>
        <dbReference type="ARBA" id="ARBA00023125"/>
    </source>
</evidence>
<evidence type="ECO:0000313" key="8">
    <source>
        <dbReference type="Proteomes" id="UP001346149"/>
    </source>
</evidence>
<dbReference type="EMBL" id="JAXQNO010000013">
    <property type="protein sequence ID" value="KAK4785112.1"/>
    <property type="molecule type" value="Genomic_DNA"/>
</dbReference>
<evidence type="ECO:0000256" key="4">
    <source>
        <dbReference type="ARBA" id="ARBA00023242"/>
    </source>
</evidence>
<evidence type="ECO:0000256" key="1">
    <source>
        <dbReference type="ARBA" id="ARBA00004123"/>
    </source>
</evidence>
<sequence>MGRGSCCLGCEMGQVKKGSWREEEDRILIDYIQAHGVGRWVSLPKRAGLNRCSKSCRLRWLNYLRPDVKRGNISPEEDDLILRLHRLLGNRLSNFSSCIFLSHAFRPVSAYNIIVHFSAEISINVHYGCRWSLIAGRLPGRTDNEIKNYWNTTLGKKAQKDRSKQLNILEDRRCSDLQKNNMNTKLQVDDTTGIQRNPLQSSSCFENEASVSPAAFWARILKCTETDMNAQISIQHDEHDNYRFGIKNGEPFGGDTTTTFNNIEGARENAAKDPVMNFDFGDDIFLSDLLNSEILVASNPSSLPTLADLMNSDVLVASNPSSVPWLD</sequence>
<accession>A0AAN7LEI3</accession>
<dbReference type="InterPro" id="IPR015495">
    <property type="entry name" value="Myb_TF_plants"/>
</dbReference>